<evidence type="ECO:0000313" key="11">
    <source>
        <dbReference type="EMBL" id="MCK7592623.1"/>
    </source>
</evidence>
<evidence type="ECO:0000256" key="9">
    <source>
        <dbReference type="NCBIfam" id="TIGR03303"/>
    </source>
</evidence>
<organism evidence="11 12">
    <name type="scientific">Pseudomarimonas salicorniae</name>
    <dbReference type="NCBI Taxonomy" id="2933270"/>
    <lineage>
        <taxon>Bacteria</taxon>
        <taxon>Pseudomonadati</taxon>
        <taxon>Pseudomonadota</taxon>
        <taxon>Gammaproteobacteria</taxon>
        <taxon>Lysobacterales</taxon>
        <taxon>Lysobacteraceae</taxon>
        <taxon>Pseudomarimonas</taxon>
    </lineage>
</organism>
<feature type="domain" description="POTRA" evidence="10">
    <location>
        <begin position="186"/>
        <end position="274"/>
    </location>
</feature>
<keyword evidence="4 8" id="KW-0732">Signal</keyword>
<dbReference type="PANTHER" id="PTHR12815">
    <property type="entry name" value="SORTING AND ASSEMBLY MACHINERY SAMM50 PROTEIN FAMILY MEMBER"/>
    <property type="match status" value="1"/>
</dbReference>
<dbReference type="Pfam" id="PF01103">
    <property type="entry name" value="Omp85"/>
    <property type="match status" value="1"/>
</dbReference>
<dbReference type="InterPro" id="IPR039910">
    <property type="entry name" value="D15-like"/>
</dbReference>
<feature type="domain" description="POTRA" evidence="10">
    <location>
        <begin position="103"/>
        <end position="183"/>
    </location>
</feature>
<evidence type="ECO:0000256" key="1">
    <source>
        <dbReference type="ARBA" id="ARBA00004370"/>
    </source>
</evidence>
<dbReference type="InterPro" id="IPR000184">
    <property type="entry name" value="Bac_surfAg_D15"/>
</dbReference>
<reference evidence="11" key="1">
    <citation type="submission" date="2022-04" db="EMBL/GenBank/DDBJ databases">
        <title>Lysobacter sp. CAU 1642 isolated from sea sand.</title>
        <authorList>
            <person name="Kim W."/>
        </authorList>
    </citation>
    <scope>NUCLEOTIDE SEQUENCE</scope>
    <source>
        <strain evidence="11">CAU 1642</strain>
    </source>
</reference>
<dbReference type="Pfam" id="PF07244">
    <property type="entry name" value="POTRA"/>
    <property type="match status" value="5"/>
</dbReference>
<dbReference type="Gene3D" id="3.10.20.310">
    <property type="entry name" value="membrane protein fhac"/>
    <property type="match status" value="5"/>
</dbReference>
<evidence type="ECO:0000256" key="8">
    <source>
        <dbReference type="HAMAP-Rule" id="MF_01430"/>
    </source>
</evidence>
<evidence type="ECO:0000256" key="4">
    <source>
        <dbReference type="ARBA" id="ARBA00022729"/>
    </source>
</evidence>
<dbReference type="InterPro" id="IPR034746">
    <property type="entry name" value="POTRA"/>
</dbReference>
<dbReference type="NCBIfam" id="TIGR03303">
    <property type="entry name" value="OM_YaeT"/>
    <property type="match status" value="1"/>
</dbReference>
<sequence length="811" mass="90952" precursor="true">MKRLAAAILMALACAPGLSAAQALAPSPIRGFEPFTVADIRVDGLQRISAGTVYTYLPIERGDRIDRSRVAESIRALFRTGFFNDIEIERQGDILVIKVSERPAINKITLVGNKDIKSEELLKGLKDIGLAEGETFDRLQLQRVTQELVRQYNNRGKYNVSISPTVTDLDRNRVDLTIDVKEGKAAKIKHINIVGNETFSDEEILDGWESGTTNWLSWYRRDDQYSREKLSGDLEKLNSFYLDRGYVDFNIDSTQVSIGPDRREMYLTANVREGEVYTISGTRISGDTIIPVEELQRLVLIKEGDTFSRRLLELTRDSIISVLANIGYAFAEVEPIPEIDRDTRTVKVNFYVQPGKRVYVRRILYKGNTRTSDEVIRREMRQFEGMWYSQAAIDRSKIRLQRLGFFEDISIETPQVPGSADQVDVVISMKERTSGSFVFGLGYSQLSGVITSVSVQQNNFFGSGDRVGFTVQNNRFVKRFDFSYLDPYFTDDGISLGYNVIYRELDQGQANIANFTTDNGALQAVFGVPITETDTVGVVFGIDRNQINVIPGATPDPFIDYIDALGRRTFNAWRTEISWARDSRNAFFNPTRGTYQRIGAEITLPGSTVEYYKLNYQFAKYWPISRSLVLLSAAEIGYGDSYGDAITRSFPVTAENPFDPNGPRVPVLDDNGDPLLRVVTADGLPFFENFYAGGVRSIRGFEDNTLGPIFRFPGSDFNQPLGGSFKTTGTLELIFPTLLDSDTTRVSAFLDFGNVFADTDAFDVGEFRASAGVALQWQAPIGPIILNLSTPVKKQDGDEIERLQFTFGTQF</sequence>
<evidence type="ECO:0000256" key="5">
    <source>
        <dbReference type="ARBA" id="ARBA00022737"/>
    </source>
</evidence>
<dbReference type="HAMAP" id="MF_01430">
    <property type="entry name" value="OM_assembly_BamA"/>
    <property type="match status" value="1"/>
</dbReference>
<evidence type="ECO:0000256" key="3">
    <source>
        <dbReference type="ARBA" id="ARBA00022692"/>
    </source>
</evidence>
<evidence type="ECO:0000259" key="10">
    <source>
        <dbReference type="PROSITE" id="PS51779"/>
    </source>
</evidence>
<protein>
    <recommendedName>
        <fullName evidence="8 9">Outer membrane protein assembly factor BamA</fullName>
    </recommendedName>
</protein>
<keyword evidence="6 8" id="KW-0472">Membrane</keyword>
<proteinExistence type="inferred from homology"/>
<dbReference type="PIRSF" id="PIRSF006076">
    <property type="entry name" value="OM_assembly_OMP85"/>
    <property type="match status" value="1"/>
</dbReference>
<evidence type="ECO:0000256" key="7">
    <source>
        <dbReference type="ARBA" id="ARBA00023237"/>
    </source>
</evidence>
<dbReference type="RefSeq" id="WP_248204871.1">
    <property type="nucleotide sequence ID" value="NZ_JALNMH010000002.1"/>
</dbReference>
<feature type="domain" description="POTRA" evidence="10">
    <location>
        <begin position="358"/>
        <end position="432"/>
    </location>
</feature>
<feature type="chain" id="PRO_5044938860" description="Outer membrane protein assembly factor BamA" evidence="8">
    <location>
        <begin position="21"/>
        <end position="811"/>
    </location>
</feature>
<comment type="subcellular location">
    <subcellularLocation>
        <location evidence="8">Cell outer membrane</location>
    </subcellularLocation>
    <subcellularLocation>
        <location evidence="1">Membrane</location>
    </subcellularLocation>
</comment>
<feature type="signal peptide" evidence="8">
    <location>
        <begin position="1"/>
        <end position="20"/>
    </location>
</feature>
<keyword evidence="3 8" id="KW-0812">Transmembrane</keyword>
<accession>A0ABT0GDJ9</accession>
<comment type="caution">
    <text evidence="11">The sequence shown here is derived from an EMBL/GenBank/DDBJ whole genome shotgun (WGS) entry which is preliminary data.</text>
</comment>
<evidence type="ECO:0000256" key="6">
    <source>
        <dbReference type="ARBA" id="ARBA00023136"/>
    </source>
</evidence>
<comment type="subunit">
    <text evidence="8">Part of the Bam complex.</text>
</comment>
<dbReference type="InterPro" id="IPR010827">
    <property type="entry name" value="BamA/TamA_POTRA"/>
</dbReference>
<gene>
    <name evidence="8 11" type="primary">bamA</name>
    <name evidence="11" type="ORF">M0G41_02950</name>
</gene>
<feature type="domain" description="POTRA" evidence="10">
    <location>
        <begin position="277"/>
        <end position="355"/>
    </location>
</feature>
<evidence type="ECO:0000313" key="12">
    <source>
        <dbReference type="Proteomes" id="UP001431449"/>
    </source>
</evidence>
<keyword evidence="2 8" id="KW-1134">Transmembrane beta strand</keyword>
<dbReference type="InterPro" id="IPR023707">
    <property type="entry name" value="OM_assembly_BamA"/>
</dbReference>
<dbReference type="Gene3D" id="2.40.160.50">
    <property type="entry name" value="membrane protein fhac: a member of the omp85/tpsb transporter family"/>
    <property type="match status" value="1"/>
</dbReference>
<dbReference type="PANTHER" id="PTHR12815:SF23">
    <property type="entry name" value="OUTER MEMBRANE PROTEIN ASSEMBLY FACTOR BAMA"/>
    <property type="match status" value="1"/>
</dbReference>
<comment type="similarity">
    <text evidence="8">Belongs to the BamA family.</text>
</comment>
<dbReference type="EMBL" id="JALNMH010000002">
    <property type="protein sequence ID" value="MCK7592623.1"/>
    <property type="molecule type" value="Genomic_DNA"/>
</dbReference>
<dbReference type="Proteomes" id="UP001431449">
    <property type="component" value="Unassembled WGS sequence"/>
</dbReference>
<keyword evidence="5 8" id="KW-0677">Repeat</keyword>
<dbReference type="PROSITE" id="PS51779">
    <property type="entry name" value="POTRA"/>
    <property type="match status" value="5"/>
</dbReference>
<feature type="domain" description="POTRA" evidence="10">
    <location>
        <begin position="35"/>
        <end position="102"/>
    </location>
</feature>
<keyword evidence="7 8" id="KW-0998">Cell outer membrane</keyword>
<comment type="function">
    <text evidence="8">Part of the outer membrane protein assembly complex, which is involved in assembly and insertion of beta-barrel proteins into the outer membrane.</text>
</comment>
<keyword evidence="12" id="KW-1185">Reference proteome</keyword>
<name>A0ABT0GDJ9_9GAMM</name>
<evidence type="ECO:0000256" key="2">
    <source>
        <dbReference type="ARBA" id="ARBA00022452"/>
    </source>
</evidence>